<evidence type="ECO:0000313" key="2">
    <source>
        <dbReference type="Proteomes" id="UP001285636"/>
    </source>
</evidence>
<dbReference type="AlphaFoldDB" id="A0AAJ2NU29"/>
<feature type="non-terminal residue" evidence="1">
    <location>
        <position position="75"/>
    </location>
</feature>
<name>A0AAJ2NU29_ALKPS</name>
<sequence>IVGPVDPDKMMNQIRENQAKKDYKDMPEIKRKFEEEPVHAAEKKQVLKMNVQTPKCLVGIKALHVDQTGSDMLKN</sequence>
<accession>A0AAJ2NU29</accession>
<protein>
    <submittedName>
        <fullName evidence="1">Peptidase M16</fullName>
    </submittedName>
</protein>
<proteinExistence type="predicted"/>
<organism evidence="1 2">
    <name type="scientific">Alkalihalophilus pseudofirmus</name>
    <name type="common">Bacillus pseudofirmus</name>
    <dbReference type="NCBI Taxonomy" id="79885"/>
    <lineage>
        <taxon>Bacteria</taxon>
        <taxon>Bacillati</taxon>
        <taxon>Bacillota</taxon>
        <taxon>Bacilli</taxon>
        <taxon>Bacillales</taxon>
        <taxon>Bacillaceae</taxon>
        <taxon>Alkalihalophilus</taxon>
    </lineage>
</organism>
<evidence type="ECO:0000313" key="1">
    <source>
        <dbReference type="EMBL" id="MDV2888598.1"/>
    </source>
</evidence>
<reference evidence="1" key="1">
    <citation type="submission" date="2023-10" db="EMBL/GenBank/DDBJ databases">
        <title>Screening of Alkalihalophilus pseudofirmusBZ-TG-HK211 and Its Alleviation of Salt Stress on Rapeseed Growth.</title>
        <authorList>
            <person name="Zhao B."/>
            <person name="Guo T."/>
        </authorList>
    </citation>
    <scope>NUCLEOTIDE SEQUENCE</scope>
    <source>
        <strain evidence="1">BZ-TG-HK211</strain>
    </source>
</reference>
<comment type="caution">
    <text evidence="1">The sequence shown here is derived from an EMBL/GenBank/DDBJ whole genome shotgun (WGS) entry which is preliminary data.</text>
</comment>
<dbReference type="Proteomes" id="UP001285636">
    <property type="component" value="Unassembled WGS sequence"/>
</dbReference>
<dbReference type="EMBL" id="JAWJAY010001715">
    <property type="protein sequence ID" value="MDV2888598.1"/>
    <property type="molecule type" value="Genomic_DNA"/>
</dbReference>
<feature type="non-terminal residue" evidence="1">
    <location>
        <position position="1"/>
    </location>
</feature>
<gene>
    <name evidence="1" type="ORF">RYX45_25900</name>
</gene>